<dbReference type="Gene3D" id="1.10.3210.10">
    <property type="entry name" value="Hypothetical protein af1432"/>
    <property type="match status" value="1"/>
</dbReference>
<dbReference type="Gene3D" id="3.40.50.280">
    <property type="entry name" value="Cobalamin-binding domain"/>
    <property type="match status" value="1"/>
</dbReference>
<dbReference type="InterPro" id="IPR037522">
    <property type="entry name" value="HD_GYP_dom"/>
</dbReference>
<dbReference type="PANTHER" id="PTHR43155:SF2">
    <property type="entry name" value="CYCLIC DI-GMP PHOSPHODIESTERASE PA4108"/>
    <property type="match status" value="1"/>
</dbReference>
<protein>
    <submittedName>
        <fullName evidence="2">HD domain-containing phosphohydrolase</fullName>
    </submittedName>
</protein>
<name>A0ABZ2NGZ5_9BACI</name>
<dbReference type="Pfam" id="PF13487">
    <property type="entry name" value="HD_5"/>
    <property type="match status" value="1"/>
</dbReference>
<evidence type="ECO:0000313" key="3">
    <source>
        <dbReference type="Proteomes" id="UP001377337"/>
    </source>
</evidence>
<dbReference type="InterPro" id="IPR036724">
    <property type="entry name" value="Cobalamin-bd_sf"/>
</dbReference>
<dbReference type="Proteomes" id="UP001377337">
    <property type="component" value="Chromosome"/>
</dbReference>
<evidence type="ECO:0000313" key="2">
    <source>
        <dbReference type="EMBL" id="WXB96511.1"/>
    </source>
</evidence>
<sequence>MRKTSLELLQPGIILAEDIYADQTLIVKKGTLTDSYLVEKLKKWGVTQVLALHPASELKPALMTLIQSIPSEGNTHYEQTIQDLFFGSLLKITDDKRYGISLNLNESIYLLLTYFTEIMKIDSIYSKMLQLKNNDINTFLHSVDVFILFTLLAKKMNLPDLEQQSKSALVHDIGKADLPGMLLLKQDKLTKLEFDIIKTHPLLGYDYLKGHSETAGYAELAKVHHERMDGSGYPDGLLAEDLSLASRILMIADVYSALTLKRMYRAPLPAEEALATLSRDAHLYDQEVLKQFMHLLHIYPAGTEVVLTNGWTCAVKGHTPNFPFLLSLENLESGELFHIPPDFSLKVENILDWSGAEKSVSKKIRWEHFISELVSGNKEMAFTHFEALADGMRVEDIYRLILCKAAMELAQSYKDRFLSRTSLHIADDILCHILNKKRECYSSMISNRLKVMTVFIESETFHFPCMMFNDFFTANGWETVKHLGSEPQEIAELAGKRKLKYICFTVTNKYSLATVTALADALKAINPNVILMIFKEFYTTEPIEKGAADFLASSPEMAVQRLSLLENPDFWQRHFSEKFTAADGE</sequence>
<evidence type="ECO:0000259" key="1">
    <source>
        <dbReference type="PROSITE" id="PS51832"/>
    </source>
</evidence>
<gene>
    <name evidence="2" type="ORF">WCV65_18560</name>
</gene>
<dbReference type="InterPro" id="IPR003607">
    <property type="entry name" value="HD/PDEase_dom"/>
</dbReference>
<dbReference type="SUPFAM" id="SSF109604">
    <property type="entry name" value="HD-domain/PDEase-like"/>
    <property type="match status" value="1"/>
</dbReference>
<dbReference type="EMBL" id="CP147407">
    <property type="protein sequence ID" value="WXB96511.1"/>
    <property type="molecule type" value="Genomic_DNA"/>
</dbReference>
<dbReference type="RefSeq" id="WP_338778537.1">
    <property type="nucleotide sequence ID" value="NZ_CP147407.1"/>
</dbReference>
<accession>A0ABZ2NGZ5</accession>
<reference evidence="2 3" key="1">
    <citation type="submission" date="2024-02" db="EMBL/GenBank/DDBJ databases">
        <title>Seven novel Bacillus-like species.</title>
        <authorList>
            <person name="Liu G."/>
        </authorList>
    </citation>
    <scope>NUCLEOTIDE SEQUENCE [LARGE SCALE GENOMIC DNA]</scope>
    <source>
        <strain evidence="2 3">FJAT-52054</strain>
    </source>
</reference>
<dbReference type="SMART" id="SM00471">
    <property type="entry name" value="HDc"/>
    <property type="match status" value="1"/>
</dbReference>
<proteinExistence type="predicted"/>
<organism evidence="2 3">
    <name type="scientific">Metabacillus sediminis</name>
    <dbReference type="NCBI Taxonomy" id="3117746"/>
    <lineage>
        <taxon>Bacteria</taxon>
        <taxon>Bacillati</taxon>
        <taxon>Bacillota</taxon>
        <taxon>Bacilli</taxon>
        <taxon>Bacillales</taxon>
        <taxon>Bacillaceae</taxon>
        <taxon>Metabacillus</taxon>
    </lineage>
</organism>
<keyword evidence="3" id="KW-1185">Reference proteome</keyword>
<dbReference type="SUPFAM" id="SSF52242">
    <property type="entry name" value="Cobalamin (vitamin B12)-binding domain"/>
    <property type="match status" value="1"/>
</dbReference>
<dbReference type="CDD" id="cd00077">
    <property type="entry name" value="HDc"/>
    <property type="match status" value="1"/>
</dbReference>
<feature type="domain" description="HD-GYP" evidence="1">
    <location>
        <begin position="116"/>
        <end position="309"/>
    </location>
</feature>
<dbReference type="PANTHER" id="PTHR43155">
    <property type="entry name" value="CYCLIC DI-GMP PHOSPHODIESTERASE PA4108-RELATED"/>
    <property type="match status" value="1"/>
</dbReference>
<dbReference type="PROSITE" id="PS51832">
    <property type="entry name" value="HD_GYP"/>
    <property type="match status" value="1"/>
</dbReference>